<dbReference type="CDD" id="cd07409">
    <property type="entry name" value="MPP_CD73_N"/>
    <property type="match status" value="1"/>
</dbReference>
<dbReference type="InterPro" id="IPR008334">
    <property type="entry name" value="5'-Nucleotdase_C"/>
</dbReference>
<dbReference type="GO" id="GO:0005886">
    <property type="term" value="C:plasma membrane"/>
    <property type="evidence" value="ECO:0007669"/>
    <property type="project" value="TreeGrafter"/>
</dbReference>
<evidence type="ECO:0000256" key="7">
    <source>
        <dbReference type="ARBA" id="ARBA00022801"/>
    </source>
</evidence>
<evidence type="ECO:0000256" key="5">
    <source>
        <dbReference type="ARBA" id="ARBA00022729"/>
    </source>
</evidence>
<dbReference type="RefSeq" id="XP_011297483.1">
    <property type="nucleotide sequence ID" value="XM_011299181.1"/>
</dbReference>
<evidence type="ECO:0000256" key="6">
    <source>
        <dbReference type="ARBA" id="ARBA00022741"/>
    </source>
</evidence>
<dbReference type="PANTHER" id="PTHR11575:SF24">
    <property type="entry name" value="5'-NUCLEOTIDASE"/>
    <property type="match status" value="1"/>
</dbReference>
<comment type="similarity">
    <text evidence="2 8">Belongs to the 5'-nucleotidase family.</text>
</comment>
<dbReference type="FunFam" id="3.90.780.10:FF:000001">
    <property type="entry name" value="NT5E isoform 3"/>
    <property type="match status" value="1"/>
</dbReference>
<dbReference type="AlphaFoldDB" id="A0A9R1SUS1"/>
<dbReference type="GO" id="GO:0046872">
    <property type="term" value="F:metal ion binding"/>
    <property type="evidence" value="ECO:0007669"/>
    <property type="project" value="UniProtKB-KW"/>
</dbReference>
<accession>A0A9R1SUS1</accession>
<keyword evidence="5 8" id="KW-0732">Signal</keyword>
<keyword evidence="6 8" id="KW-0547">Nucleotide-binding</keyword>
<protein>
    <recommendedName>
        <fullName evidence="3">5'-nucleotidase</fullName>
        <ecNumber evidence="3">3.1.3.5</ecNumber>
    </recommendedName>
</protein>
<dbReference type="InterPro" id="IPR029052">
    <property type="entry name" value="Metallo-depent_PP-like"/>
</dbReference>
<name>A0A9R1SUS1_9HYME</name>
<dbReference type="PRINTS" id="PR01607">
    <property type="entry name" value="APYRASEFAMLY"/>
</dbReference>
<dbReference type="EC" id="3.1.3.5" evidence="3"/>
<dbReference type="OrthoDB" id="7722975at2759"/>
<evidence type="ECO:0000256" key="8">
    <source>
        <dbReference type="RuleBase" id="RU362119"/>
    </source>
</evidence>
<dbReference type="PROSITE" id="PS00786">
    <property type="entry name" value="5_NUCLEOTIDASE_2"/>
    <property type="match status" value="1"/>
</dbReference>
<dbReference type="FunFam" id="3.60.21.10:FF:000020">
    <property type="entry name" value="NT5E isoform 4"/>
    <property type="match status" value="1"/>
</dbReference>
<dbReference type="GeneID" id="105263153"/>
<dbReference type="InterPro" id="IPR004843">
    <property type="entry name" value="Calcineurin-like_PHP"/>
</dbReference>
<evidence type="ECO:0000256" key="2">
    <source>
        <dbReference type="ARBA" id="ARBA00006654"/>
    </source>
</evidence>
<dbReference type="InterPro" id="IPR006146">
    <property type="entry name" value="5'-Nucleotdase_CS"/>
</dbReference>
<reference evidence="12" key="1">
    <citation type="submission" date="2025-08" db="UniProtKB">
        <authorList>
            <consortium name="RefSeq"/>
        </authorList>
    </citation>
    <scope>IDENTIFICATION</scope>
</reference>
<keyword evidence="11" id="KW-1185">Reference proteome</keyword>
<feature type="chain" id="PRO_5040542806" description="5'-nucleotidase" evidence="8">
    <location>
        <begin position="25"/>
        <end position="602"/>
    </location>
</feature>
<dbReference type="PROSITE" id="PS00785">
    <property type="entry name" value="5_NUCLEOTIDASE_1"/>
    <property type="match status" value="1"/>
</dbReference>
<keyword evidence="7 8" id="KW-0378">Hydrolase</keyword>
<evidence type="ECO:0000256" key="1">
    <source>
        <dbReference type="ARBA" id="ARBA00000815"/>
    </source>
</evidence>
<organism evidence="11 12">
    <name type="scientific">Fopius arisanus</name>
    <dbReference type="NCBI Taxonomy" id="64838"/>
    <lineage>
        <taxon>Eukaryota</taxon>
        <taxon>Metazoa</taxon>
        <taxon>Ecdysozoa</taxon>
        <taxon>Arthropoda</taxon>
        <taxon>Hexapoda</taxon>
        <taxon>Insecta</taxon>
        <taxon>Pterygota</taxon>
        <taxon>Neoptera</taxon>
        <taxon>Endopterygota</taxon>
        <taxon>Hymenoptera</taxon>
        <taxon>Apocrita</taxon>
        <taxon>Ichneumonoidea</taxon>
        <taxon>Braconidae</taxon>
        <taxon>Opiinae</taxon>
        <taxon>Fopius</taxon>
    </lineage>
</organism>
<keyword evidence="4" id="KW-0479">Metal-binding</keyword>
<dbReference type="GO" id="GO:0008253">
    <property type="term" value="F:5'-nucleotidase activity"/>
    <property type="evidence" value="ECO:0007669"/>
    <property type="project" value="UniProtKB-EC"/>
</dbReference>
<dbReference type="KEGG" id="fas:105263153"/>
<evidence type="ECO:0000313" key="12">
    <source>
        <dbReference type="RefSeq" id="XP_011297483.1"/>
    </source>
</evidence>
<dbReference type="SUPFAM" id="SSF56300">
    <property type="entry name" value="Metallo-dependent phosphatases"/>
    <property type="match status" value="1"/>
</dbReference>
<dbReference type="GO" id="GO:0000166">
    <property type="term" value="F:nucleotide binding"/>
    <property type="evidence" value="ECO:0007669"/>
    <property type="project" value="UniProtKB-KW"/>
</dbReference>
<dbReference type="GO" id="GO:0006196">
    <property type="term" value="P:AMP catabolic process"/>
    <property type="evidence" value="ECO:0007669"/>
    <property type="project" value="TreeGrafter"/>
</dbReference>
<feature type="domain" description="5'-Nucleotidase C-terminal" evidence="10">
    <location>
        <begin position="347"/>
        <end position="527"/>
    </location>
</feature>
<feature type="domain" description="Calcineurin-like phosphoesterase" evidence="9">
    <location>
        <begin position="35"/>
        <end position="251"/>
    </location>
</feature>
<dbReference type="Gene3D" id="3.90.780.10">
    <property type="entry name" value="5'-Nucleotidase, C-terminal domain"/>
    <property type="match status" value="1"/>
</dbReference>
<evidence type="ECO:0000259" key="9">
    <source>
        <dbReference type="Pfam" id="PF00149"/>
    </source>
</evidence>
<dbReference type="InterPro" id="IPR036907">
    <property type="entry name" value="5'-Nucleotdase_C_sf"/>
</dbReference>
<evidence type="ECO:0000259" key="10">
    <source>
        <dbReference type="Pfam" id="PF02872"/>
    </source>
</evidence>
<proteinExistence type="inferred from homology"/>
<evidence type="ECO:0000256" key="4">
    <source>
        <dbReference type="ARBA" id="ARBA00022723"/>
    </source>
</evidence>
<dbReference type="InterPro" id="IPR006179">
    <property type="entry name" value="5_nucleotidase/apyrase"/>
</dbReference>
<evidence type="ECO:0000313" key="11">
    <source>
        <dbReference type="Proteomes" id="UP000694866"/>
    </source>
</evidence>
<feature type="signal peptide" evidence="8">
    <location>
        <begin position="1"/>
        <end position="24"/>
    </location>
</feature>
<comment type="catalytic activity">
    <reaction evidence="1">
        <text>a ribonucleoside 5'-phosphate + H2O = a ribonucleoside + phosphate</text>
        <dbReference type="Rhea" id="RHEA:12484"/>
        <dbReference type="ChEBI" id="CHEBI:15377"/>
        <dbReference type="ChEBI" id="CHEBI:18254"/>
        <dbReference type="ChEBI" id="CHEBI:43474"/>
        <dbReference type="ChEBI" id="CHEBI:58043"/>
        <dbReference type="EC" id="3.1.3.5"/>
    </reaction>
</comment>
<dbReference type="Pfam" id="PF00149">
    <property type="entry name" value="Metallophos"/>
    <property type="match status" value="1"/>
</dbReference>
<dbReference type="Pfam" id="PF02872">
    <property type="entry name" value="5_nucleotid_C"/>
    <property type="match status" value="1"/>
</dbReference>
<evidence type="ECO:0000256" key="3">
    <source>
        <dbReference type="ARBA" id="ARBA00012643"/>
    </source>
</evidence>
<dbReference type="Proteomes" id="UP000694866">
    <property type="component" value="Unplaced"/>
</dbReference>
<dbReference type="SUPFAM" id="SSF55816">
    <property type="entry name" value="5'-nucleotidase (syn. UDP-sugar hydrolase), C-terminal domain"/>
    <property type="match status" value="1"/>
</dbReference>
<dbReference type="Gene3D" id="3.60.21.10">
    <property type="match status" value="1"/>
</dbReference>
<dbReference type="PANTHER" id="PTHR11575">
    <property type="entry name" value="5'-NUCLEOTIDASE-RELATED"/>
    <property type="match status" value="1"/>
</dbReference>
<gene>
    <name evidence="12" type="primary">LOC105263153</name>
</gene>
<sequence>MNKTVNMEYFGAVVLLLFFGSAFGAPVVDDRTFQLKIVHTNDMHARFEETSRLSTKCLEKDQRAGKCYGGFARLATLIRKARASSVPTLFLNAGDTYQGTTWFTVHKWKIVATFLNLLSPDAISLGNHEFDDGPDGLTPFLNATTFPVLASNLDLSKEPELAASPLKKSIVLTVSGRKIGIIGYLTPETKFIANSRNVNFLDEITSIREEVKNLQAQGVNILIALGHSGFSMDKRIAAEVEGIDLVIGGHTNTFLYTGHQPDLETSEGLYPTEIIQEKTRRKVYVVQAYAYTKYLGNLTLDFDSQGEIVGIVGDPVLVDSKIEQAKDILDELDRWRPEILELQNQAVGSARVLLDGDSKNCRRKECNFGNLIVDAMIEYNALEYAGGNGWTDAAIAIHNSGSLRSSIDREPDDNIAMSDILAALPFNSGMGKIKMTGRVLKQVLEWSVYNLDYNYTADLRGAFLQLSGLQVDYDLSQPNGARVVAVYARCSSCRIPVFDPLNDDETYVVLATDFLQAGGDDFKMLKDLEWTASGITTDQVVANYIKRHSPVYPGVEWRINYISTGNSEVTPADGKDKVTGGSGLSSFSSLMLIPTIALILGR</sequence>